<feature type="region of interest" description="Disordered" evidence="1">
    <location>
        <begin position="23"/>
        <end position="75"/>
    </location>
</feature>
<proteinExistence type="predicted"/>
<name>A0A8J4UKL5_CLAMG</name>
<organism evidence="2 3">
    <name type="scientific">Clarias magur</name>
    <name type="common">Asian catfish</name>
    <name type="synonym">Macropteronotus magur</name>
    <dbReference type="NCBI Taxonomy" id="1594786"/>
    <lineage>
        <taxon>Eukaryota</taxon>
        <taxon>Metazoa</taxon>
        <taxon>Chordata</taxon>
        <taxon>Craniata</taxon>
        <taxon>Vertebrata</taxon>
        <taxon>Euteleostomi</taxon>
        <taxon>Actinopterygii</taxon>
        <taxon>Neopterygii</taxon>
        <taxon>Teleostei</taxon>
        <taxon>Ostariophysi</taxon>
        <taxon>Siluriformes</taxon>
        <taxon>Clariidae</taxon>
        <taxon>Clarias</taxon>
    </lineage>
</organism>
<sequence length="75" mass="8556">MSLETCNLVHEHTLTWRGSIVYPKDPQPHGVAHPTTDSPEMCFKRHEKPTNPDDPLADQNIKDRYYGVNDPVADK</sequence>
<feature type="non-terminal residue" evidence="2">
    <location>
        <position position="75"/>
    </location>
</feature>
<protein>
    <submittedName>
        <fullName evidence="2">Pre-mRNA-splicing factor RBM22</fullName>
    </submittedName>
</protein>
<evidence type="ECO:0000256" key="1">
    <source>
        <dbReference type="SAM" id="MobiDB-lite"/>
    </source>
</evidence>
<reference evidence="2" key="1">
    <citation type="submission" date="2020-07" db="EMBL/GenBank/DDBJ databases">
        <title>Clarias magur genome sequencing, assembly and annotation.</title>
        <authorList>
            <person name="Kushwaha B."/>
            <person name="Kumar R."/>
            <person name="Das P."/>
            <person name="Joshi C.G."/>
            <person name="Kumar D."/>
            <person name="Nagpure N.S."/>
            <person name="Pandey M."/>
            <person name="Agarwal S."/>
            <person name="Srivastava S."/>
            <person name="Singh M."/>
            <person name="Sahoo L."/>
            <person name="Jayasankar P."/>
            <person name="Meher P.K."/>
            <person name="Koringa P.G."/>
            <person name="Iquebal M.A."/>
            <person name="Das S.P."/>
            <person name="Bit A."/>
            <person name="Patnaik S."/>
            <person name="Patel N."/>
            <person name="Shah T.M."/>
            <person name="Hinsu A."/>
            <person name="Jena J.K."/>
        </authorList>
    </citation>
    <scope>NUCLEOTIDE SEQUENCE</scope>
    <source>
        <strain evidence="2">CIFAMagur01</strain>
        <tissue evidence="2">Testis</tissue>
    </source>
</reference>
<accession>A0A8J4UKL5</accession>
<dbReference type="OrthoDB" id="10259600at2759"/>
<keyword evidence="3" id="KW-1185">Reference proteome</keyword>
<gene>
    <name evidence="2" type="primary">Rbm22</name>
    <name evidence="2" type="ORF">DAT39_013507</name>
</gene>
<dbReference type="AlphaFoldDB" id="A0A8J4UKL5"/>
<dbReference type="Proteomes" id="UP000727407">
    <property type="component" value="Unassembled WGS sequence"/>
</dbReference>
<evidence type="ECO:0000313" key="2">
    <source>
        <dbReference type="EMBL" id="KAF5896795.1"/>
    </source>
</evidence>
<dbReference type="EMBL" id="QNUK01000263">
    <property type="protein sequence ID" value="KAF5896795.1"/>
    <property type="molecule type" value="Genomic_DNA"/>
</dbReference>
<evidence type="ECO:0000313" key="3">
    <source>
        <dbReference type="Proteomes" id="UP000727407"/>
    </source>
</evidence>
<feature type="compositionally biased region" description="Basic and acidic residues" evidence="1">
    <location>
        <begin position="42"/>
        <end position="51"/>
    </location>
</feature>
<comment type="caution">
    <text evidence="2">The sequence shown here is derived from an EMBL/GenBank/DDBJ whole genome shotgun (WGS) entry which is preliminary data.</text>
</comment>